<evidence type="ECO:0000256" key="1">
    <source>
        <dbReference type="ARBA" id="ARBA00004496"/>
    </source>
</evidence>
<dbReference type="InterPro" id="IPR006543">
    <property type="entry name" value="Histidinol-phos"/>
</dbReference>
<feature type="binding site" evidence="11">
    <location>
        <position position="39"/>
    </location>
    <ligand>
        <name>Mg(2+)</name>
        <dbReference type="ChEBI" id="CHEBI:18420"/>
    </ligand>
</feature>
<feature type="site" description="Stabilizes the phosphoryl group" evidence="10">
    <location>
        <position position="137"/>
    </location>
</feature>
<keyword evidence="3 11" id="KW-0479">Metal-binding</keyword>
<keyword evidence="2 7" id="KW-0963">Cytoplasm</keyword>
<dbReference type="Pfam" id="PF13242">
    <property type="entry name" value="Hydrolase_like"/>
    <property type="match status" value="1"/>
</dbReference>
<dbReference type="SUPFAM" id="SSF56784">
    <property type="entry name" value="HAD-like"/>
    <property type="match status" value="1"/>
</dbReference>
<dbReference type="GO" id="GO:0016791">
    <property type="term" value="F:phosphatase activity"/>
    <property type="evidence" value="ECO:0007669"/>
    <property type="project" value="InterPro"/>
</dbReference>
<dbReference type="AlphaFoldDB" id="A0A917F8I5"/>
<dbReference type="PANTHER" id="PTHR42891">
    <property type="entry name" value="D-GLYCERO-BETA-D-MANNO-HEPTOSE-1,7-BISPHOSPHATE 7-PHOSPHATASE"/>
    <property type="match status" value="1"/>
</dbReference>
<dbReference type="GO" id="GO:0005975">
    <property type="term" value="P:carbohydrate metabolic process"/>
    <property type="evidence" value="ECO:0007669"/>
    <property type="project" value="InterPro"/>
</dbReference>
<dbReference type="PANTHER" id="PTHR42891:SF1">
    <property type="entry name" value="D-GLYCERO-BETA-D-MANNO-HEPTOSE-1,7-BISPHOSPHATE 7-PHOSPHATASE"/>
    <property type="match status" value="1"/>
</dbReference>
<dbReference type="InterPro" id="IPR036412">
    <property type="entry name" value="HAD-like_sf"/>
</dbReference>
<dbReference type="RefSeq" id="WP_188662820.1">
    <property type="nucleotide sequence ID" value="NZ_BMHV01000007.1"/>
</dbReference>
<dbReference type="InterPro" id="IPR004446">
    <property type="entry name" value="Heptose_bisP_phosphatase"/>
</dbReference>
<keyword evidence="11" id="KW-0862">Zinc</keyword>
<keyword evidence="11" id="KW-0460">Magnesium</keyword>
<feature type="active site" description="Nucleophile" evidence="8">
    <location>
        <position position="37"/>
    </location>
</feature>
<comment type="subcellular location">
    <subcellularLocation>
        <location evidence="1 7">Cytoplasm</location>
    </subcellularLocation>
</comment>
<evidence type="ECO:0000313" key="12">
    <source>
        <dbReference type="EMBL" id="GGF60011.1"/>
    </source>
</evidence>
<dbReference type="GO" id="GO:0005737">
    <property type="term" value="C:cytoplasm"/>
    <property type="evidence" value="ECO:0007669"/>
    <property type="project" value="UniProtKB-SubCell"/>
</dbReference>
<evidence type="ECO:0000256" key="10">
    <source>
        <dbReference type="PIRSR" id="PIRSR004682-3"/>
    </source>
</evidence>
<evidence type="ECO:0000256" key="2">
    <source>
        <dbReference type="ARBA" id="ARBA00022490"/>
    </source>
</evidence>
<proteinExistence type="inferred from homology"/>
<feature type="binding site" evidence="11">
    <location>
        <position position="120"/>
    </location>
    <ligand>
        <name>Zn(2+)</name>
        <dbReference type="ChEBI" id="CHEBI:29105"/>
    </ligand>
</feature>
<dbReference type="GO" id="GO:0046872">
    <property type="term" value="F:metal ion binding"/>
    <property type="evidence" value="ECO:0007669"/>
    <property type="project" value="UniProtKB-KW"/>
</dbReference>
<name>A0A917F8I5_9PROT</name>
<feature type="binding site" evidence="9">
    <location>
        <begin position="45"/>
        <end position="48"/>
    </location>
    <ligand>
        <name>substrate</name>
    </ligand>
</feature>
<feature type="binding site" evidence="11">
    <location>
        <position position="37"/>
    </location>
    <ligand>
        <name>Mg(2+)</name>
        <dbReference type="ChEBI" id="CHEBI:18420"/>
    </ligand>
</feature>
<dbReference type="EC" id="3.1.3.-" evidence="7"/>
<feature type="site" description="Contributes to substrate recognition" evidence="10">
    <location>
        <position position="136"/>
    </location>
</feature>
<gene>
    <name evidence="12" type="ORF">GCM10011332_12120</name>
</gene>
<evidence type="ECO:0000256" key="8">
    <source>
        <dbReference type="PIRSR" id="PIRSR004682-1"/>
    </source>
</evidence>
<feature type="binding site" evidence="11">
    <location>
        <position position="163"/>
    </location>
    <ligand>
        <name>Mg(2+)</name>
        <dbReference type="ChEBI" id="CHEBI:18420"/>
    </ligand>
</feature>
<evidence type="ECO:0000256" key="3">
    <source>
        <dbReference type="ARBA" id="ARBA00022723"/>
    </source>
</evidence>
<reference evidence="12" key="2">
    <citation type="submission" date="2020-09" db="EMBL/GenBank/DDBJ databases">
        <authorList>
            <person name="Sun Q."/>
            <person name="Zhou Y."/>
        </authorList>
    </citation>
    <scope>NUCLEOTIDE SEQUENCE</scope>
    <source>
        <strain evidence="12">CGMCC 1.15254</strain>
    </source>
</reference>
<dbReference type="EMBL" id="BMHV01000007">
    <property type="protein sequence ID" value="GGF60011.1"/>
    <property type="molecule type" value="Genomic_DNA"/>
</dbReference>
<feature type="binding site" evidence="9">
    <location>
        <begin position="79"/>
        <end position="82"/>
    </location>
    <ligand>
        <name>substrate</name>
    </ligand>
</feature>
<comment type="caution">
    <text evidence="12">The sequence shown here is derived from an EMBL/GenBank/DDBJ whole genome shotgun (WGS) entry which is preliminary data.</text>
</comment>
<reference evidence="12" key="1">
    <citation type="journal article" date="2014" name="Int. J. Syst. Evol. Microbiol.">
        <title>Complete genome sequence of Corynebacterium casei LMG S-19264T (=DSM 44701T), isolated from a smear-ripened cheese.</title>
        <authorList>
            <consortium name="US DOE Joint Genome Institute (JGI-PGF)"/>
            <person name="Walter F."/>
            <person name="Albersmeier A."/>
            <person name="Kalinowski J."/>
            <person name="Ruckert C."/>
        </authorList>
    </citation>
    <scope>NUCLEOTIDE SEQUENCE</scope>
    <source>
        <strain evidence="12">CGMCC 1.15254</strain>
    </source>
</reference>
<evidence type="ECO:0000256" key="5">
    <source>
        <dbReference type="ARBA" id="ARBA00023277"/>
    </source>
</evidence>
<keyword evidence="4 7" id="KW-0378">Hydrolase</keyword>
<keyword evidence="5 7" id="KW-0119">Carbohydrate metabolism</keyword>
<dbReference type="InterPro" id="IPR006549">
    <property type="entry name" value="HAD-SF_hydro_IIIA"/>
</dbReference>
<evidence type="ECO:0000256" key="9">
    <source>
        <dbReference type="PIRSR" id="PIRSR004682-2"/>
    </source>
</evidence>
<dbReference type="Proteomes" id="UP000632498">
    <property type="component" value="Unassembled WGS sequence"/>
</dbReference>
<feature type="binding site" evidence="9">
    <location>
        <position position="163"/>
    </location>
    <ligand>
        <name>substrate</name>
    </ligand>
</feature>
<dbReference type="PIRSF" id="PIRSF004682">
    <property type="entry name" value="GmhB"/>
    <property type="match status" value="1"/>
</dbReference>
<evidence type="ECO:0000313" key="13">
    <source>
        <dbReference type="Proteomes" id="UP000632498"/>
    </source>
</evidence>
<dbReference type="NCBIfam" id="TIGR01662">
    <property type="entry name" value="HAD-SF-IIIA"/>
    <property type="match status" value="1"/>
</dbReference>
<comment type="cofactor">
    <cofactor evidence="11">
        <name>Mg(2+)</name>
        <dbReference type="ChEBI" id="CHEBI:18420"/>
    </cofactor>
</comment>
<dbReference type="NCBIfam" id="TIGR01656">
    <property type="entry name" value="Histidinol-ppas"/>
    <property type="match status" value="1"/>
</dbReference>
<feature type="active site" description="Proton donor" evidence="8">
    <location>
        <position position="39"/>
    </location>
</feature>
<feature type="site" description="Stabilizes the phosphoryl group" evidence="10">
    <location>
        <position position="79"/>
    </location>
</feature>
<keyword evidence="13" id="KW-1185">Reference proteome</keyword>
<comment type="similarity">
    <text evidence="7">Belongs to the gmhB family.</text>
</comment>
<feature type="binding site" evidence="9">
    <location>
        <begin position="136"/>
        <end position="137"/>
    </location>
    <ligand>
        <name>substrate</name>
    </ligand>
</feature>
<evidence type="ECO:0000256" key="7">
    <source>
        <dbReference type="PIRNR" id="PIRNR004682"/>
    </source>
</evidence>
<feature type="binding site" evidence="9">
    <location>
        <begin position="37"/>
        <end position="39"/>
    </location>
    <ligand>
        <name>substrate</name>
    </ligand>
</feature>
<comment type="cofactor">
    <cofactor evidence="11">
        <name>Zn(2+)</name>
        <dbReference type="ChEBI" id="CHEBI:29105"/>
    </cofactor>
</comment>
<feature type="binding site" evidence="11">
    <location>
        <position position="118"/>
    </location>
    <ligand>
        <name>Zn(2+)</name>
        <dbReference type="ChEBI" id="CHEBI:29105"/>
    </ligand>
</feature>
<protein>
    <recommendedName>
        <fullName evidence="6 7">D,D-heptose 1,7-bisphosphate phosphatase</fullName>
        <ecNumber evidence="7">3.1.3.-</ecNumber>
    </recommendedName>
</protein>
<evidence type="ECO:0000256" key="4">
    <source>
        <dbReference type="ARBA" id="ARBA00022801"/>
    </source>
</evidence>
<evidence type="ECO:0000256" key="11">
    <source>
        <dbReference type="PIRSR" id="PIRSR004682-4"/>
    </source>
</evidence>
<dbReference type="InterPro" id="IPR023214">
    <property type="entry name" value="HAD_sf"/>
</dbReference>
<accession>A0A917F8I5</accession>
<feature type="binding site" evidence="11">
    <location>
        <position position="162"/>
    </location>
    <ligand>
        <name>Mg(2+)</name>
        <dbReference type="ChEBI" id="CHEBI:18420"/>
    </ligand>
</feature>
<dbReference type="Gene3D" id="3.40.50.1000">
    <property type="entry name" value="HAD superfamily/HAD-like"/>
    <property type="match status" value="1"/>
</dbReference>
<evidence type="ECO:0000256" key="6">
    <source>
        <dbReference type="ARBA" id="ARBA00031828"/>
    </source>
</evidence>
<organism evidence="12 13">
    <name type="scientific">Terasakiella brassicae</name>
    <dbReference type="NCBI Taxonomy" id="1634917"/>
    <lineage>
        <taxon>Bacteria</taxon>
        <taxon>Pseudomonadati</taxon>
        <taxon>Pseudomonadota</taxon>
        <taxon>Alphaproteobacteria</taxon>
        <taxon>Rhodospirillales</taxon>
        <taxon>Terasakiellaceae</taxon>
        <taxon>Terasakiella</taxon>
    </lineage>
</organism>
<sequence length="216" mass="23760">MSLKLPSNVTVDSQHIWCQLFDSAKRFETARPALFLDRDGVIVEEVHYLHKVEDVALIDGAAAVIAQANAENRPVIIVTNQAGIARDMFGWEEFNAVQERMHQLLAQEGAFVDAVYACPHHKVGKAPYNYPDHEARKPNPGMLMRAMQVIDVVCEQSWIVGDKAGDLQAGRAAGLCGGIHVLTGHGGDEGEAERAKEIATKDFHVKLVKSIRNLLD</sequence>